<feature type="transmembrane region" description="Helical" evidence="1">
    <location>
        <begin position="6"/>
        <end position="26"/>
    </location>
</feature>
<dbReference type="EMBL" id="MFES01000030">
    <property type="protein sequence ID" value="OGE84935.1"/>
    <property type="molecule type" value="Genomic_DNA"/>
</dbReference>
<feature type="transmembrane region" description="Helical" evidence="1">
    <location>
        <begin position="105"/>
        <end position="125"/>
    </location>
</feature>
<dbReference type="Proteomes" id="UP000176786">
    <property type="component" value="Unassembled WGS sequence"/>
</dbReference>
<feature type="transmembrane region" description="Helical" evidence="1">
    <location>
        <begin position="137"/>
        <end position="157"/>
    </location>
</feature>
<name>A0A1F5P4Z6_9BACT</name>
<keyword evidence="1" id="KW-0812">Transmembrane</keyword>
<comment type="caution">
    <text evidence="2">The sequence shown here is derived from an EMBL/GenBank/DDBJ whole genome shotgun (WGS) entry which is preliminary data.</text>
</comment>
<sequence>MTALKYTSAIVFLSVLQLSVLPPLLGTWPTPNLLFIFIMALAILGSGAILFGAELKDDLVFGLGLAGGFILDIFSTARFGVFILIFTGTILLIKLIFKSWFAEGFNYQNLVMLFIFSVFLAPLAAELAGHNPLGPVYFLRSLILSVPAVVLILRFIYVRTG</sequence>
<accession>A0A1F5P4Z6</accession>
<feature type="transmembrane region" description="Helical" evidence="1">
    <location>
        <begin position="33"/>
        <end position="53"/>
    </location>
</feature>
<keyword evidence="1" id="KW-1133">Transmembrane helix</keyword>
<evidence type="ECO:0008006" key="4">
    <source>
        <dbReference type="Google" id="ProtNLM"/>
    </source>
</evidence>
<organism evidence="2 3">
    <name type="scientific">Candidatus Doudnabacteria bacterium RIFCSPHIGHO2_02_FULL_46_11</name>
    <dbReference type="NCBI Taxonomy" id="1817832"/>
    <lineage>
        <taxon>Bacteria</taxon>
        <taxon>Candidatus Doudnaibacteriota</taxon>
    </lineage>
</organism>
<proteinExistence type="predicted"/>
<protein>
    <recommendedName>
        <fullName evidence="4">Rod shape-determining protein MreD</fullName>
    </recommendedName>
</protein>
<evidence type="ECO:0000313" key="2">
    <source>
        <dbReference type="EMBL" id="OGE84935.1"/>
    </source>
</evidence>
<keyword evidence="1" id="KW-0472">Membrane</keyword>
<gene>
    <name evidence="2" type="ORF">A3J48_00395</name>
</gene>
<feature type="transmembrane region" description="Helical" evidence="1">
    <location>
        <begin position="73"/>
        <end position="93"/>
    </location>
</feature>
<evidence type="ECO:0000313" key="3">
    <source>
        <dbReference type="Proteomes" id="UP000176786"/>
    </source>
</evidence>
<reference evidence="2 3" key="1">
    <citation type="journal article" date="2016" name="Nat. Commun.">
        <title>Thousands of microbial genomes shed light on interconnected biogeochemical processes in an aquifer system.</title>
        <authorList>
            <person name="Anantharaman K."/>
            <person name="Brown C.T."/>
            <person name="Hug L.A."/>
            <person name="Sharon I."/>
            <person name="Castelle C.J."/>
            <person name="Probst A.J."/>
            <person name="Thomas B.C."/>
            <person name="Singh A."/>
            <person name="Wilkins M.J."/>
            <person name="Karaoz U."/>
            <person name="Brodie E.L."/>
            <person name="Williams K.H."/>
            <person name="Hubbard S.S."/>
            <person name="Banfield J.F."/>
        </authorList>
    </citation>
    <scope>NUCLEOTIDE SEQUENCE [LARGE SCALE GENOMIC DNA]</scope>
</reference>
<dbReference type="AlphaFoldDB" id="A0A1F5P4Z6"/>
<evidence type="ECO:0000256" key="1">
    <source>
        <dbReference type="SAM" id="Phobius"/>
    </source>
</evidence>